<proteinExistence type="predicted"/>
<name>A0A3P3DVD7_9RHOB</name>
<dbReference type="OrthoDB" id="7774376at2"/>
<sequence length="158" mass="17485">MLRIIKPCRSGTRGAALLWGGLAVVICLSGAPQAALAQGPLVVTRDNGGLLKVRRSEVRALQASGRRVELRGICYSACTMYLGAPGVCLDPQAELGFHGPSWYSAPLPQQDFDYWSHELAVHYREPLRSWFMNKARYTLSSYHRVSGAEMIRMGYPQC</sequence>
<dbReference type="EMBL" id="RRAZ01000002">
    <property type="protein sequence ID" value="RRH78233.1"/>
    <property type="molecule type" value="Genomic_DNA"/>
</dbReference>
<accession>A0A3P3DVD7</accession>
<protein>
    <submittedName>
        <fullName evidence="1">Uncharacterized protein</fullName>
    </submittedName>
</protein>
<keyword evidence="2" id="KW-1185">Reference proteome</keyword>
<evidence type="ECO:0000313" key="2">
    <source>
        <dbReference type="Proteomes" id="UP000282125"/>
    </source>
</evidence>
<dbReference type="AlphaFoldDB" id="A0A3P3DVD7"/>
<comment type="caution">
    <text evidence="1">The sequence shown here is derived from an EMBL/GenBank/DDBJ whole genome shotgun (WGS) entry which is preliminary data.</text>
</comment>
<evidence type="ECO:0000313" key="1">
    <source>
        <dbReference type="EMBL" id="RRH78233.1"/>
    </source>
</evidence>
<reference evidence="1 2" key="1">
    <citation type="submission" date="2018-11" db="EMBL/GenBank/DDBJ databases">
        <title>Gemmobacter sp. nov., YIM 102744-1 draft genome.</title>
        <authorList>
            <person name="Li G."/>
            <person name="Jiang Y."/>
        </authorList>
    </citation>
    <scope>NUCLEOTIDE SEQUENCE [LARGE SCALE GENOMIC DNA]</scope>
    <source>
        <strain evidence="1 2">YIM 102744-1</strain>
    </source>
</reference>
<gene>
    <name evidence="1" type="ORF">EG244_01965</name>
</gene>
<dbReference type="RefSeq" id="WP_124963323.1">
    <property type="nucleotide sequence ID" value="NZ_RRAZ01000002.1"/>
</dbReference>
<organism evidence="1 2">
    <name type="scientific">Falsigemmobacter faecalis</name>
    <dbReference type="NCBI Taxonomy" id="2488730"/>
    <lineage>
        <taxon>Bacteria</taxon>
        <taxon>Pseudomonadati</taxon>
        <taxon>Pseudomonadota</taxon>
        <taxon>Alphaproteobacteria</taxon>
        <taxon>Rhodobacterales</taxon>
        <taxon>Paracoccaceae</taxon>
        <taxon>Falsigemmobacter</taxon>
    </lineage>
</organism>
<dbReference type="Proteomes" id="UP000282125">
    <property type="component" value="Unassembled WGS sequence"/>
</dbReference>